<dbReference type="InterPro" id="IPR050807">
    <property type="entry name" value="TransReg_Diox_bact_type"/>
</dbReference>
<dbReference type="GO" id="GO:0003700">
    <property type="term" value="F:DNA-binding transcription factor activity"/>
    <property type="evidence" value="ECO:0007669"/>
    <property type="project" value="TreeGrafter"/>
</dbReference>
<evidence type="ECO:0000259" key="2">
    <source>
        <dbReference type="PROSITE" id="PS50943"/>
    </source>
</evidence>
<dbReference type="SUPFAM" id="SSF47413">
    <property type="entry name" value="lambda repressor-like DNA-binding domains"/>
    <property type="match status" value="1"/>
</dbReference>
<dbReference type="Gene3D" id="1.10.260.40">
    <property type="entry name" value="lambda repressor-like DNA-binding domains"/>
    <property type="match status" value="1"/>
</dbReference>
<dbReference type="EMBL" id="QXML01000017">
    <property type="protein sequence ID" value="RIW12090.1"/>
    <property type="molecule type" value="Genomic_DNA"/>
</dbReference>
<keyword evidence="4" id="KW-1185">Reference proteome</keyword>
<dbReference type="PANTHER" id="PTHR46797:SF1">
    <property type="entry name" value="METHYLPHOSPHONATE SYNTHASE"/>
    <property type="match status" value="1"/>
</dbReference>
<evidence type="ECO:0000313" key="4">
    <source>
        <dbReference type="Proteomes" id="UP000283522"/>
    </source>
</evidence>
<organism evidence="3 4">
    <name type="scientific">Algoriphagus lacus</name>
    <dbReference type="NCBI Taxonomy" id="2056311"/>
    <lineage>
        <taxon>Bacteria</taxon>
        <taxon>Pseudomonadati</taxon>
        <taxon>Bacteroidota</taxon>
        <taxon>Cytophagia</taxon>
        <taxon>Cytophagales</taxon>
        <taxon>Cyclobacteriaceae</taxon>
        <taxon>Algoriphagus</taxon>
    </lineage>
</organism>
<dbReference type="OrthoDB" id="680346at2"/>
<evidence type="ECO:0000313" key="3">
    <source>
        <dbReference type="EMBL" id="RIW12090.1"/>
    </source>
</evidence>
<reference evidence="3 4" key="1">
    <citation type="submission" date="2018-09" db="EMBL/GenBank/DDBJ databases">
        <authorList>
            <person name="Wang X."/>
            <person name="Du Z."/>
        </authorList>
    </citation>
    <scope>NUCLEOTIDE SEQUENCE [LARGE SCALE GENOMIC DNA]</scope>
    <source>
        <strain evidence="3 4">N3</strain>
    </source>
</reference>
<name>A0A418PLI8_9BACT</name>
<dbReference type="Proteomes" id="UP000283522">
    <property type="component" value="Unassembled WGS sequence"/>
</dbReference>
<protein>
    <submittedName>
        <fullName evidence="3">XRE family transcriptional regulator</fullName>
    </submittedName>
</protein>
<dbReference type="GO" id="GO:0003677">
    <property type="term" value="F:DNA binding"/>
    <property type="evidence" value="ECO:0007669"/>
    <property type="project" value="UniProtKB-KW"/>
</dbReference>
<proteinExistence type="predicted"/>
<dbReference type="CDD" id="cd00093">
    <property type="entry name" value="HTH_XRE"/>
    <property type="match status" value="1"/>
</dbReference>
<dbReference type="AlphaFoldDB" id="A0A418PLI8"/>
<sequence length="75" mass="8512">MAQFRDQEFISKVGKNIVRIRNEKKITQEELMDRTGLTLSQVGRIERAEVNTSISMIALIAKGLGIDPKEVFDFS</sequence>
<dbReference type="GO" id="GO:0005829">
    <property type="term" value="C:cytosol"/>
    <property type="evidence" value="ECO:0007669"/>
    <property type="project" value="TreeGrafter"/>
</dbReference>
<feature type="domain" description="HTH cro/C1-type" evidence="2">
    <location>
        <begin position="17"/>
        <end position="71"/>
    </location>
</feature>
<keyword evidence="1" id="KW-0238">DNA-binding</keyword>
<dbReference type="InterPro" id="IPR001387">
    <property type="entry name" value="Cro/C1-type_HTH"/>
</dbReference>
<dbReference type="PROSITE" id="PS50943">
    <property type="entry name" value="HTH_CROC1"/>
    <property type="match status" value="1"/>
</dbReference>
<evidence type="ECO:0000256" key="1">
    <source>
        <dbReference type="ARBA" id="ARBA00023125"/>
    </source>
</evidence>
<dbReference type="SMART" id="SM00530">
    <property type="entry name" value="HTH_XRE"/>
    <property type="match status" value="1"/>
</dbReference>
<dbReference type="InterPro" id="IPR010982">
    <property type="entry name" value="Lambda_DNA-bd_dom_sf"/>
</dbReference>
<dbReference type="RefSeq" id="WP_119479604.1">
    <property type="nucleotide sequence ID" value="NZ_QXML01000017.1"/>
</dbReference>
<gene>
    <name evidence="3" type="ORF">D0X99_19750</name>
</gene>
<dbReference type="Pfam" id="PF01381">
    <property type="entry name" value="HTH_3"/>
    <property type="match status" value="1"/>
</dbReference>
<accession>A0A418PLI8</accession>
<dbReference type="PANTHER" id="PTHR46797">
    <property type="entry name" value="HTH-TYPE TRANSCRIPTIONAL REGULATOR"/>
    <property type="match status" value="1"/>
</dbReference>
<comment type="caution">
    <text evidence="3">The sequence shown here is derived from an EMBL/GenBank/DDBJ whole genome shotgun (WGS) entry which is preliminary data.</text>
</comment>